<dbReference type="Proteomes" id="UP000247498">
    <property type="component" value="Unassembled WGS sequence"/>
</dbReference>
<keyword evidence="3" id="KW-0862">Zinc</keyword>
<keyword evidence="1" id="KW-0479">Metal-binding</keyword>
<feature type="compositionally biased region" description="Basic and acidic residues" evidence="5">
    <location>
        <begin position="45"/>
        <end position="58"/>
    </location>
</feature>
<feature type="compositionally biased region" description="Pro residues" evidence="5">
    <location>
        <begin position="34"/>
        <end position="44"/>
    </location>
</feature>
<dbReference type="FunCoup" id="A0A2V0NZ73">
    <property type="interactions" value="688"/>
</dbReference>
<evidence type="ECO:0000256" key="1">
    <source>
        <dbReference type="ARBA" id="ARBA00022723"/>
    </source>
</evidence>
<dbReference type="InterPro" id="IPR013083">
    <property type="entry name" value="Znf_RING/FYVE/PHD"/>
</dbReference>
<feature type="region of interest" description="Disordered" evidence="5">
    <location>
        <begin position="411"/>
        <end position="437"/>
    </location>
</feature>
<dbReference type="GO" id="GO:0008270">
    <property type="term" value="F:zinc ion binding"/>
    <property type="evidence" value="ECO:0007669"/>
    <property type="project" value="UniProtKB-KW"/>
</dbReference>
<dbReference type="InterPro" id="IPR011990">
    <property type="entry name" value="TPR-like_helical_dom_sf"/>
</dbReference>
<keyword evidence="8" id="KW-1185">Reference proteome</keyword>
<sequence>MACPFSGAVSAPSSDGGGCPFARALQAGAAPAATSPPPAAPPAPAHEHAQEQHGRQEQPKPPAVCPYGFGSSSGGGAGRGLGALECMLCRGALKHEAVAALPCRHEFCAACIAAARDCPACGRDILGLEPASETRALVEAYMEGHGSKGGALPQELPPAFSSGGGGGPAAPADASPSTFFLLHGLRSLMGGNVDAALHRLGRCRELLLSEAGGAAAAGEGAPPLASALRLGAVCGSLGDCWRRRGDLAAAEAALQESAAHLRAHAAADAEAAAALGVTLGKLGDLQFFRAQADAAAAECGPAPAPVAEPAAAAAAAAGGTHRAEASPEARAARAALPYYQSALQQRRAVVGPLSGGRAGAGATLDLVAGLAKVADAHETLGDGAEAQRHWRQAAAELHELKLLAAAAQGRGGGGGGGGGGSGGGDEEGAGVGAGGGAAGLGGPEARKLAALEDLLALRGHAGAAAS</sequence>
<evidence type="ECO:0000313" key="7">
    <source>
        <dbReference type="EMBL" id="GBF92916.1"/>
    </source>
</evidence>
<feature type="region of interest" description="Disordered" evidence="5">
    <location>
        <begin position="28"/>
        <end position="67"/>
    </location>
</feature>
<comment type="caution">
    <text evidence="7">The sequence shown here is derived from an EMBL/GenBank/DDBJ whole genome shotgun (WGS) entry which is preliminary data.</text>
</comment>
<dbReference type="OrthoDB" id="550101at2759"/>
<evidence type="ECO:0000259" key="6">
    <source>
        <dbReference type="PROSITE" id="PS50089"/>
    </source>
</evidence>
<evidence type="ECO:0000256" key="3">
    <source>
        <dbReference type="ARBA" id="ARBA00022833"/>
    </source>
</evidence>
<accession>A0A2V0NZ73</accession>
<dbReference type="STRING" id="307507.A0A2V0NZ73"/>
<keyword evidence="2 4" id="KW-0863">Zinc-finger</keyword>
<dbReference type="PROSITE" id="PS50089">
    <property type="entry name" value="ZF_RING_2"/>
    <property type="match status" value="1"/>
</dbReference>
<name>A0A2V0NZ73_9CHLO</name>
<dbReference type="GO" id="GO:0005737">
    <property type="term" value="C:cytoplasm"/>
    <property type="evidence" value="ECO:0007669"/>
    <property type="project" value="UniProtKB-ARBA"/>
</dbReference>
<dbReference type="SMART" id="SM00184">
    <property type="entry name" value="RING"/>
    <property type="match status" value="1"/>
</dbReference>
<dbReference type="AlphaFoldDB" id="A0A2V0NZ73"/>
<dbReference type="EMBL" id="BDRX01000036">
    <property type="protein sequence ID" value="GBF92916.1"/>
    <property type="molecule type" value="Genomic_DNA"/>
</dbReference>
<dbReference type="SUPFAM" id="SSF57850">
    <property type="entry name" value="RING/U-box"/>
    <property type="match status" value="1"/>
</dbReference>
<dbReference type="Gene3D" id="3.30.40.10">
    <property type="entry name" value="Zinc/RING finger domain, C3HC4 (zinc finger)"/>
    <property type="match status" value="1"/>
</dbReference>
<evidence type="ECO:0000256" key="5">
    <source>
        <dbReference type="SAM" id="MobiDB-lite"/>
    </source>
</evidence>
<feature type="domain" description="RING-type" evidence="6">
    <location>
        <begin position="86"/>
        <end position="121"/>
    </location>
</feature>
<dbReference type="InterPro" id="IPR001841">
    <property type="entry name" value="Znf_RING"/>
</dbReference>
<feature type="region of interest" description="Disordered" evidence="5">
    <location>
        <begin position="152"/>
        <end position="171"/>
    </location>
</feature>
<organism evidence="7 8">
    <name type="scientific">Raphidocelis subcapitata</name>
    <dbReference type="NCBI Taxonomy" id="307507"/>
    <lineage>
        <taxon>Eukaryota</taxon>
        <taxon>Viridiplantae</taxon>
        <taxon>Chlorophyta</taxon>
        <taxon>core chlorophytes</taxon>
        <taxon>Chlorophyceae</taxon>
        <taxon>CS clade</taxon>
        <taxon>Sphaeropleales</taxon>
        <taxon>Selenastraceae</taxon>
        <taxon>Raphidocelis</taxon>
    </lineage>
</organism>
<protein>
    <recommendedName>
        <fullName evidence="6">RING-type domain-containing protein</fullName>
    </recommendedName>
</protein>
<dbReference type="PROSITE" id="PS00518">
    <property type="entry name" value="ZF_RING_1"/>
    <property type="match status" value="1"/>
</dbReference>
<gene>
    <name evidence="7" type="ORF">Rsub_05752</name>
</gene>
<evidence type="ECO:0000256" key="4">
    <source>
        <dbReference type="PROSITE-ProRule" id="PRU00175"/>
    </source>
</evidence>
<reference evidence="7 8" key="1">
    <citation type="journal article" date="2018" name="Sci. Rep.">
        <title>Raphidocelis subcapitata (=Pseudokirchneriella subcapitata) provides an insight into genome evolution and environmental adaptations in the Sphaeropleales.</title>
        <authorList>
            <person name="Suzuki S."/>
            <person name="Yamaguchi H."/>
            <person name="Nakajima N."/>
            <person name="Kawachi M."/>
        </authorList>
    </citation>
    <scope>NUCLEOTIDE SEQUENCE [LARGE SCALE GENOMIC DNA]</scope>
    <source>
        <strain evidence="7 8">NIES-35</strain>
    </source>
</reference>
<evidence type="ECO:0000256" key="2">
    <source>
        <dbReference type="ARBA" id="ARBA00022771"/>
    </source>
</evidence>
<evidence type="ECO:0000313" key="8">
    <source>
        <dbReference type="Proteomes" id="UP000247498"/>
    </source>
</evidence>
<dbReference type="Gene3D" id="1.25.40.10">
    <property type="entry name" value="Tetratricopeptide repeat domain"/>
    <property type="match status" value="1"/>
</dbReference>
<dbReference type="InParanoid" id="A0A2V0NZ73"/>
<dbReference type="InterPro" id="IPR017907">
    <property type="entry name" value="Znf_RING_CS"/>
</dbReference>
<proteinExistence type="predicted"/>